<feature type="signal peptide" evidence="1">
    <location>
        <begin position="1"/>
        <end position="25"/>
    </location>
</feature>
<dbReference type="RefSeq" id="WP_216414520.1">
    <property type="nucleotide sequence ID" value="NZ_JAHLQK010000001.1"/>
</dbReference>
<name>A0ABS6G055_9FIRM</name>
<comment type="caution">
    <text evidence="2">The sequence shown here is derived from an EMBL/GenBank/DDBJ whole genome shotgun (WGS) entry which is preliminary data.</text>
</comment>
<protein>
    <submittedName>
        <fullName evidence="2">Uncharacterized protein</fullName>
    </submittedName>
</protein>
<evidence type="ECO:0000313" key="3">
    <source>
        <dbReference type="Proteomes" id="UP000779508"/>
    </source>
</evidence>
<proteinExistence type="predicted"/>
<evidence type="ECO:0000256" key="1">
    <source>
        <dbReference type="SAM" id="SignalP"/>
    </source>
</evidence>
<keyword evidence="1" id="KW-0732">Signal</keyword>
<dbReference type="EMBL" id="JAHLQK010000001">
    <property type="protein sequence ID" value="MBU5675013.1"/>
    <property type="molecule type" value="Genomic_DNA"/>
</dbReference>
<reference evidence="2 3" key="1">
    <citation type="submission" date="2021-06" db="EMBL/GenBank/DDBJ databases">
        <authorList>
            <person name="Sun Q."/>
            <person name="Li D."/>
        </authorList>
    </citation>
    <scope>NUCLEOTIDE SEQUENCE [LARGE SCALE GENOMIC DNA]</scope>
    <source>
        <strain evidence="2 3">MSJ-5</strain>
    </source>
</reference>
<gene>
    <name evidence="2" type="ORF">KQI88_01100</name>
</gene>
<organism evidence="2 3">
    <name type="scientific">Alkaliphilus flagellatus</name>
    <dbReference type="NCBI Taxonomy" id="2841507"/>
    <lineage>
        <taxon>Bacteria</taxon>
        <taxon>Bacillati</taxon>
        <taxon>Bacillota</taxon>
        <taxon>Clostridia</taxon>
        <taxon>Peptostreptococcales</taxon>
        <taxon>Natronincolaceae</taxon>
        <taxon>Alkaliphilus</taxon>
    </lineage>
</organism>
<evidence type="ECO:0000313" key="2">
    <source>
        <dbReference type="EMBL" id="MBU5675013.1"/>
    </source>
</evidence>
<accession>A0ABS6G055</accession>
<feature type="chain" id="PRO_5046662407" evidence="1">
    <location>
        <begin position="26"/>
        <end position="226"/>
    </location>
</feature>
<sequence>MKNLMKKYVSIIFAVVMICSNSVLAFASNVDNLYITENNHQYGSRTREFLLNIDVDNLIIQDSNGGPVNTALYEKITGKLLEADYDVVIDLVFQHNVSLLVEVKEDSLMPMSVGSTVNFERLTSHLKYSTKGDYRQEWITIMRGKYQENDNGTLTALGSPNLSIEAFWGAGWAVSMSNVQTGYSYSNGNKAINYYGSYTLNATLWDLGLPLLQRSYGHISVTHTIA</sequence>
<keyword evidence="3" id="KW-1185">Reference proteome</keyword>
<dbReference type="Proteomes" id="UP000779508">
    <property type="component" value="Unassembled WGS sequence"/>
</dbReference>